<dbReference type="EMBL" id="UINC01079600">
    <property type="protein sequence ID" value="SVC21741.1"/>
    <property type="molecule type" value="Genomic_DNA"/>
</dbReference>
<gene>
    <name evidence="1" type="ORF">METZ01_LOCUS274595</name>
</gene>
<dbReference type="AlphaFoldDB" id="A0A382KG81"/>
<accession>A0A382KG81</accession>
<organism evidence="1">
    <name type="scientific">marine metagenome</name>
    <dbReference type="NCBI Taxonomy" id="408172"/>
    <lineage>
        <taxon>unclassified sequences</taxon>
        <taxon>metagenomes</taxon>
        <taxon>ecological metagenomes</taxon>
    </lineage>
</organism>
<evidence type="ECO:0000313" key="1">
    <source>
        <dbReference type="EMBL" id="SVC21741.1"/>
    </source>
</evidence>
<proteinExistence type="predicted"/>
<feature type="non-terminal residue" evidence="1">
    <location>
        <position position="24"/>
    </location>
</feature>
<sequence>MGAERGAELRTLEPVLYGKFEARY</sequence>
<name>A0A382KG81_9ZZZZ</name>
<protein>
    <submittedName>
        <fullName evidence="1">Uncharacterized protein</fullName>
    </submittedName>
</protein>
<reference evidence="1" key="1">
    <citation type="submission" date="2018-05" db="EMBL/GenBank/DDBJ databases">
        <authorList>
            <person name="Lanie J.A."/>
            <person name="Ng W.-L."/>
            <person name="Kazmierczak K.M."/>
            <person name="Andrzejewski T.M."/>
            <person name="Davidsen T.M."/>
            <person name="Wayne K.J."/>
            <person name="Tettelin H."/>
            <person name="Glass J.I."/>
            <person name="Rusch D."/>
            <person name="Podicherti R."/>
            <person name="Tsui H.-C.T."/>
            <person name="Winkler M.E."/>
        </authorList>
    </citation>
    <scope>NUCLEOTIDE SEQUENCE</scope>
</reference>